<dbReference type="InterPro" id="IPR050366">
    <property type="entry name" value="BP-dependent_transpt_permease"/>
</dbReference>
<dbReference type="CDD" id="cd06261">
    <property type="entry name" value="TM_PBP2"/>
    <property type="match status" value="1"/>
</dbReference>
<dbReference type="Gene3D" id="1.10.3720.10">
    <property type="entry name" value="MetI-like"/>
    <property type="match status" value="1"/>
</dbReference>
<feature type="domain" description="ABC transmembrane type-1" evidence="8">
    <location>
        <begin position="70"/>
        <end position="258"/>
    </location>
</feature>
<dbReference type="Pfam" id="PF00528">
    <property type="entry name" value="BPD_transp_1"/>
    <property type="match status" value="1"/>
</dbReference>
<evidence type="ECO:0000256" key="1">
    <source>
        <dbReference type="ARBA" id="ARBA00004651"/>
    </source>
</evidence>
<keyword evidence="10" id="KW-1185">Reference proteome</keyword>
<sequence length="273" mass="29145">MVHTVNGILPLKIGLGILALLVLVAIFAPLIATHDPYALGEELTAPPGAVHLLGTDGLGRDVFSMIIYGARTSLLIGVVAALISGVIGTLLGGIAGFYRGPLDKVLTEVNNIFLIMPTFFLILLVIALFGSSMLNVMLIIGLTSWVGNARLMRAQAMSLRERTFVLSSTAIGESRIRILFKHIIPNGIFPIIANTTMNISGAILTEAGLSFLGLGDPNVVSWGQIVFNGRAYLTSGWWISTFSGLTIVITVLAFYLIGDGLNRILSPKLRGHH</sequence>
<dbReference type="InterPro" id="IPR025966">
    <property type="entry name" value="OppC_N"/>
</dbReference>
<comment type="similarity">
    <text evidence="7">Belongs to the binding-protein-dependent transport system permease family.</text>
</comment>
<dbReference type="GO" id="GO:0005886">
    <property type="term" value="C:plasma membrane"/>
    <property type="evidence" value="ECO:0007669"/>
    <property type="project" value="UniProtKB-SubCell"/>
</dbReference>
<dbReference type="InterPro" id="IPR035906">
    <property type="entry name" value="MetI-like_sf"/>
</dbReference>
<evidence type="ECO:0000256" key="5">
    <source>
        <dbReference type="ARBA" id="ARBA00022989"/>
    </source>
</evidence>
<organism evidence="9 10">
    <name type="scientific">Paenibacillus xylanilyticus</name>
    <dbReference type="NCBI Taxonomy" id="248903"/>
    <lineage>
        <taxon>Bacteria</taxon>
        <taxon>Bacillati</taxon>
        <taxon>Bacillota</taxon>
        <taxon>Bacilli</taxon>
        <taxon>Bacillales</taxon>
        <taxon>Paenibacillaceae</taxon>
        <taxon>Paenibacillus</taxon>
    </lineage>
</organism>
<feature type="transmembrane region" description="Helical" evidence="7">
    <location>
        <begin position="183"/>
        <end position="204"/>
    </location>
</feature>
<evidence type="ECO:0000313" key="10">
    <source>
        <dbReference type="Proteomes" id="UP000526125"/>
    </source>
</evidence>
<dbReference type="AlphaFoldDB" id="A0A7Y6EUN8"/>
<evidence type="ECO:0000256" key="7">
    <source>
        <dbReference type="RuleBase" id="RU363032"/>
    </source>
</evidence>
<feature type="transmembrane region" description="Helical" evidence="7">
    <location>
        <begin position="237"/>
        <end position="258"/>
    </location>
</feature>
<dbReference type="InterPro" id="IPR000515">
    <property type="entry name" value="MetI-like"/>
</dbReference>
<keyword evidence="2 7" id="KW-0813">Transport</keyword>
<comment type="caution">
    <text evidence="9">The sequence shown here is derived from an EMBL/GenBank/DDBJ whole genome shotgun (WGS) entry which is preliminary data.</text>
</comment>
<name>A0A7Y6EUN8_9BACL</name>
<keyword evidence="5 7" id="KW-1133">Transmembrane helix</keyword>
<feature type="transmembrane region" description="Helical" evidence="7">
    <location>
        <begin position="74"/>
        <end position="98"/>
    </location>
</feature>
<dbReference type="GO" id="GO:0055085">
    <property type="term" value="P:transmembrane transport"/>
    <property type="evidence" value="ECO:0007669"/>
    <property type="project" value="InterPro"/>
</dbReference>
<dbReference type="EMBL" id="JABMCB010000153">
    <property type="protein sequence ID" value="NUU74560.1"/>
    <property type="molecule type" value="Genomic_DNA"/>
</dbReference>
<evidence type="ECO:0000256" key="4">
    <source>
        <dbReference type="ARBA" id="ARBA00022692"/>
    </source>
</evidence>
<reference evidence="9 10" key="1">
    <citation type="submission" date="2020-05" db="EMBL/GenBank/DDBJ databases">
        <title>Genome Sequencing of Type Strains.</title>
        <authorList>
            <person name="Lemaire J.F."/>
            <person name="Inderbitzin P."/>
            <person name="Gregorio O.A."/>
            <person name="Collins S.B."/>
            <person name="Wespe N."/>
            <person name="Knight-Connoni V."/>
        </authorList>
    </citation>
    <scope>NUCLEOTIDE SEQUENCE [LARGE SCALE GENOMIC DNA]</scope>
    <source>
        <strain evidence="9 10">LMG 21957</strain>
    </source>
</reference>
<evidence type="ECO:0000313" key="9">
    <source>
        <dbReference type="EMBL" id="NUU74560.1"/>
    </source>
</evidence>
<protein>
    <submittedName>
        <fullName evidence="9">ABC transporter permease</fullName>
    </submittedName>
</protein>
<evidence type="ECO:0000256" key="6">
    <source>
        <dbReference type="ARBA" id="ARBA00023136"/>
    </source>
</evidence>
<evidence type="ECO:0000259" key="8">
    <source>
        <dbReference type="PROSITE" id="PS50928"/>
    </source>
</evidence>
<dbReference type="PROSITE" id="PS50928">
    <property type="entry name" value="ABC_TM1"/>
    <property type="match status" value="1"/>
</dbReference>
<gene>
    <name evidence="9" type="ORF">HP552_04810</name>
</gene>
<dbReference type="Pfam" id="PF12911">
    <property type="entry name" value="OppC_N"/>
    <property type="match status" value="1"/>
</dbReference>
<evidence type="ECO:0000256" key="3">
    <source>
        <dbReference type="ARBA" id="ARBA00022475"/>
    </source>
</evidence>
<feature type="transmembrane region" description="Helical" evidence="7">
    <location>
        <begin position="118"/>
        <end position="147"/>
    </location>
</feature>
<feature type="transmembrane region" description="Helical" evidence="7">
    <location>
        <begin position="13"/>
        <end position="32"/>
    </location>
</feature>
<dbReference type="PANTHER" id="PTHR43386">
    <property type="entry name" value="OLIGOPEPTIDE TRANSPORT SYSTEM PERMEASE PROTEIN APPC"/>
    <property type="match status" value="1"/>
</dbReference>
<dbReference type="PANTHER" id="PTHR43386:SF1">
    <property type="entry name" value="D,D-DIPEPTIDE TRANSPORT SYSTEM PERMEASE PROTEIN DDPC-RELATED"/>
    <property type="match status" value="1"/>
</dbReference>
<proteinExistence type="inferred from homology"/>
<evidence type="ECO:0000256" key="2">
    <source>
        <dbReference type="ARBA" id="ARBA00022448"/>
    </source>
</evidence>
<keyword evidence="6 7" id="KW-0472">Membrane</keyword>
<keyword evidence="3" id="KW-1003">Cell membrane</keyword>
<accession>A0A7Y6EUN8</accession>
<comment type="subcellular location">
    <subcellularLocation>
        <location evidence="1 7">Cell membrane</location>
        <topology evidence="1 7">Multi-pass membrane protein</topology>
    </subcellularLocation>
</comment>
<dbReference type="Proteomes" id="UP000526125">
    <property type="component" value="Unassembled WGS sequence"/>
</dbReference>
<keyword evidence="4 7" id="KW-0812">Transmembrane</keyword>
<dbReference type="SUPFAM" id="SSF161098">
    <property type="entry name" value="MetI-like"/>
    <property type="match status" value="1"/>
</dbReference>